<reference evidence="10" key="1">
    <citation type="submission" date="2018-12" db="EMBL/GenBank/DDBJ databases">
        <title>Novel natural products biosynthetic potential of the class Ktedonobacteria.</title>
        <authorList>
            <person name="Zheng Y."/>
            <person name="Saitou A."/>
            <person name="Wang C.M."/>
            <person name="Toyoda A."/>
            <person name="Minakuchi Y."/>
            <person name="Sekiguchi Y."/>
            <person name="Ueda K."/>
            <person name="Takano H."/>
            <person name="Sakai Y."/>
            <person name="Yokota A."/>
            <person name="Yabe S."/>
        </authorList>
    </citation>
    <scope>NUCLEOTIDE SEQUENCE</scope>
    <source>
        <strain evidence="10">A3-2</strain>
    </source>
</reference>
<feature type="transmembrane region" description="Helical" evidence="8">
    <location>
        <begin position="49"/>
        <end position="69"/>
    </location>
</feature>
<evidence type="ECO:0000256" key="2">
    <source>
        <dbReference type="ARBA" id="ARBA00022723"/>
    </source>
</evidence>
<accession>A0A455SZ53</accession>
<dbReference type="GO" id="GO:0016020">
    <property type="term" value="C:membrane"/>
    <property type="evidence" value="ECO:0007669"/>
    <property type="project" value="InterPro"/>
</dbReference>
<proteinExistence type="predicted"/>
<dbReference type="InterPro" id="IPR014349">
    <property type="entry name" value="Rieske_Fe-S_prot"/>
</dbReference>
<dbReference type="PRINTS" id="PR00162">
    <property type="entry name" value="RIESKE"/>
</dbReference>
<keyword evidence="5" id="KW-1015">Disulfide bond</keyword>
<name>A0A455SZ53_9CHLR</name>
<evidence type="ECO:0000256" key="4">
    <source>
        <dbReference type="ARBA" id="ARBA00023014"/>
    </source>
</evidence>
<feature type="region of interest" description="Disordered" evidence="7">
    <location>
        <begin position="1"/>
        <end position="26"/>
    </location>
</feature>
<dbReference type="GO" id="GO:0004497">
    <property type="term" value="F:monooxygenase activity"/>
    <property type="evidence" value="ECO:0007669"/>
    <property type="project" value="UniProtKB-ARBA"/>
</dbReference>
<evidence type="ECO:0000256" key="8">
    <source>
        <dbReference type="SAM" id="Phobius"/>
    </source>
</evidence>
<evidence type="ECO:0000256" key="1">
    <source>
        <dbReference type="ARBA" id="ARBA00022714"/>
    </source>
</evidence>
<evidence type="ECO:0000256" key="3">
    <source>
        <dbReference type="ARBA" id="ARBA00023004"/>
    </source>
</evidence>
<keyword evidence="8" id="KW-1133">Transmembrane helix</keyword>
<evidence type="ECO:0000313" key="10">
    <source>
        <dbReference type="EMBL" id="BBH92172.1"/>
    </source>
</evidence>
<dbReference type="PANTHER" id="PTHR10134">
    <property type="entry name" value="CYTOCHROME B-C1 COMPLEX SUBUNIT RIESKE, MITOCHONDRIAL"/>
    <property type="match status" value="1"/>
</dbReference>
<dbReference type="Pfam" id="PF00355">
    <property type="entry name" value="Rieske"/>
    <property type="match status" value="1"/>
</dbReference>
<organism evidence="10">
    <name type="scientific">Thermogemmatispora argillosa</name>
    <dbReference type="NCBI Taxonomy" id="2045280"/>
    <lineage>
        <taxon>Bacteria</taxon>
        <taxon>Bacillati</taxon>
        <taxon>Chloroflexota</taxon>
        <taxon>Ktedonobacteria</taxon>
        <taxon>Thermogemmatisporales</taxon>
        <taxon>Thermogemmatisporaceae</taxon>
        <taxon>Thermogemmatispora</taxon>
    </lineage>
</organism>
<keyword evidence="1" id="KW-0001">2Fe-2S</keyword>
<dbReference type="SUPFAM" id="SSF50022">
    <property type="entry name" value="ISP domain"/>
    <property type="match status" value="1"/>
</dbReference>
<keyword evidence="3" id="KW-0408">Iron</keyword>
<protein>
    <recommendedName>
        <fullName evidence="9">Rieske domain-containing protein</fullName>
    </recommendedName>
</protein>
<evidence type="ECO:0000256" key="6">
    <source>
        <dbReference type="ARBA" id="ARBA00034078"/>
    </source>
</evidence>
<sequence length="184" mass="20302">MESAAHRFQVRRQDQPGSAPRPPEPAAEWRQEFPYVWSEDEVVTRRDTLFFLLAGSGALCLATGTLALIGKLSEGSSTKIVPVARVGELAENHWKVFAYPDEYAQGILIHVPGKGLVAYSDVCTHLSCAVTYQPESQWLYCPCHEGLFDAATGNVLAGPPTRPLPVIELEEHQGIIYAVRMVLR</sequence>
<gene>
    <name evidence="10" type="ORF">KTA_03710</name>
</gene>
<evidence type="ECO:0000259" key="9">
    <source>
        <dbReference type="PROSITE" id="PS51296"/>
    </source>
</evidence>
<dbReference type="GO" id="GO:0016705">
    <property type="term" value="F:oxidoreductase activity, acting on paired donors, with incorporation or reduction of molecular oxygen"/>
    <property type="evidence" value="ECO:0007669"/>
    <property type="project" value="UniProtKB-ARBA"/>
</dbReference>
<dbReference type="AlphaFoldDB" id="A0A455SZ53"/>
<dbReference type="EMBL" id="AP019377">
    <property type="protein sequence ID" value="BBH92172.1"/>
    <property type="molecule type" value="Genomic_DNA"/>
</dbReference>
<dbReference type="PROSITE" id="PS51296">
    <property type="entry name" value="RIESKE"/>
    <property type="match status" value="1"/>
</dbReference>
<dbReference type="InterPro" id="IPR036922">
    <property type="entry name" value="Rieske_2Fe-2S_sf"/>
</dbReference>
<evidence type="ECO:0000256" key="7">
    <source>
        <dbReference type="SAM" id="MobiDB-lite"/>
    </source>
</evidence>
<feature type="domain" description="Rieske" evidence="9">
    <location>
        <begin position="94"/>
        <end position="178"/>
    </location>
</feature>
<keyword evidence="8" id="KW-0812">Transmembrane</keyword>
<dbReference type="InterPro" id="IPR005805">
    <property type="entry name" value="Rieske_Fe-S_prot_C"/>
</dbReference>
<evidence type="ECO:0000256" key="5">
    <source>
        <dbReference type="ARBA" id="ARBA00023157"/>
    </source>
</evidence>
<dbReference type="InterPro" id="IPR017941">
    <property type="entry name" value="Rieske_2Fe-2S"/>
</dbReference>
<comment type="cofactor">
    <cofactor evidence="6">
        <name>[2Fe-2S] cluster</name>
        <dbReference type="ChEBI" id="CHEBI:190135"/>
    </cofactor>
</comment>
<dbReference type="Gene3D" id="2.102.10.10">
    <property type="entry name" value="Rieske [2Fe-2S] iron-sulphur domain"/>
    <property type="match status" value="1"/>
</dbReference>
<dbReference type="GO" id="GO:0046872">
    <property type="term" value="F:metal ion binding"/>
    <property type="evidence" value="ECO:0007669"/>
    <property type="project" value="UniProtKB-KW"/>
</dbReference>
<keyword evidence="8" id="KW-0472">Membrane</keyword>
<dbReference type="GO" id="GO:0051537">
    <property type="term" value="F:2 iron, 2 sulfur cluster binding"/>
    <property type="evidence" value="ECO:0007669"/>
    <property type="project" value="UniProtKB-KW"/>
</dbReference>
<keyword evidence="4" id="KW-0411">Iron-sulfur</keyword>
<keyword evidence="2" id="KW-0479">Metal-binding</keyword>